<evidence type="ECO:0000256" key="1">
    <source>
        <dbReference type="ARBA" id="ARBA00023002"/>
    </source>
</evidence>
<evidence type="ECO:0000313" key="4">
    <source>
        <dbReference type="Proteomes" id="UP000194360"/>
    </source>
</evidence>
<gene>
    <name evidence="3" type="ORF">BG845_02654</name>
</gene>
<feature type="domain" description="Luciferase-like" evidence="2">
    <location>
        <begin position="9"/>
        <end position="316"/>
    </location>
</feature>
<dbReference type="InterPro" id="IPR050564">
    <property type="entry name" value="F420-G6PD/mer"/>
</dbReference>
<protein>
    <submittedName>
        <fullName evidence="3">Phthiodiolone/phenolphthiodiolone dimycocerosates ketoreductase</fullName>
        <ecNumber evidence="3">1.2.-.-</ecNumber>
    </submittedName>
</protein>
<dbReference type="InterPro" id="IPR011251">
    <property type="entry name" value="Luciferase-like_dom"/>
</dbReference>
<dbReference type="EC" id="1.2.-.-" evidence="3"/>
<dbReference type="PANTHER" id="PTHR43244:SF1">
    <property type="entry name" value="5,10-METHYLENETETRAHYDROMETHANOPTERIN REDUCTASE"/>
    <property type="match status" value="1"/>
</dbReference>
<reference evidence="3 4" key="1">
    <citation type="submission" date="2016-09" db="EMBL/GenBank/DDBJ databases">
        <title>Pseudonocardia autotrophica DSM535, a candidate organism with high potential of specific P450 cytochromes.</title>
        <authorList>
            <person name="Grumaz C."/>
            <person name="Vainshtein Y."/>
            <person name="Kirstahler P."/>
            <person name="Sohn K."/>
        </authorList>
    </citation>
    <scope>NUCLEOTIDE SEQUENCE [LARGE SCALE GENOMIC DNA]</scope>
    <source>
        <strain evidence="3 4">DSM 535</strain>
    </source>
</reference>
<keyword evidence="1 3" id="KW-0560">Oxidoreductase</keyword>
<evidence type="ECO:0000259" key="2">
    <source>
        <dbReference type="Pfam" id="PF00296"/>
    </source>
</evidence>
<sequence length="338" mass="36783">MLPYGDDPIRNAEAVTDMERAGLDVVWAAEAYSFDAVSLLGFLAARTERVEIGSAILPIYSRTPTLTAMSAAGLDALSGGRFNLGLGASGPQVIEGFHGVPYDKPVGRTREIIDICRKTWRRERITNEGLYPIPLPEGQGTGLGKPLKLINHPKRADIPIWVAALGDKNLEMTAELAQGWLPHVVLPEKIQEVFGDALAAGFAKRAPELGPLQITGGGICALEEEMFEPARQAARGMYALYIGGMGARGRNFYNTVFARQGYADEAKIVQDLYLDGKKEEAMAALPDDFIDKVSLIGPESHVRERIAALRENGITHLHVNPMTSDVNGTFEKLKSWIS</sequence>
<dbReference type="PANTHER" id="PTHR43244">
    <property type="match status" value="1"/>
</dbReference>
<dbReference type="Pfam" id="PF00296">
    <property type="entry name" value="Bac_luciferase"/>
    <property type="match status" value="1"/>
</dbReference>
<dbReference type="Gene3D" id="3.20.20.30">
    <property type="entry name" value="Luciferase-like domain"/>
    <property type="match status" value="1"/>
</dbReference>
<dbReference type="AlphaFoldDB" id="A0A1Y2N047"/>
<dbReference type="STRING" id="2074.BG845_02654"/>
<evidence type="ECO:0000313" key="3">
    <source>
        <dbReference type="EMBL" id="OSY40579.1"/>
    </source>
</evidence>
<dbReference type="CDD" id="cd01097">
    <property type="entry name" value="Tetrahydromethanopterin_reductase"/>
    <property type="match status" value="1"/>
</dbReference>
<comment type="caution">
    <text evidence="3">The sequence shown here is derived from an EMBL/GenBank/DDBJ whole genome shotgun (WGS) entry which is preliminary data.</text>
</comment>
<name>A0A1Y2N047_PSEAH</name>
<dbReference type="InterPro" id="IPR019951">
    <property type="entry name" value="F420_OxRdatse_Rv3520c_pred"/>
</dbReference>
<dbReference type="Proteomes" id="UP000194360">
    <property type="component" value="Unassembled WGS sequence"/>
</dbReference>
<dbReference type="GO" id="GO:0016705">
    <property type="term" value="F:oxidoreductase activity, acting on paired donors, with incorporation or reduction of molecular oxygen"/>
    <property type="evidence" value="ECO:0007669"/>
    <property type="project" value="InterPro"/>
</dbReference>
<accession>A0A1Y2N047</accession>
<proteinExistence type="predicted"/>
<keyword evidence="4" id="KW-1185">Reference proteome</keyword>
<dbReference type="InterPro" id="IPR036661">
    <property type="entry name" value="Luciferase-like_sf"/>
</dbReference>
<dbReference type="SUPFAM" id="SSF51679">
    <property type="entry name" value="Bacterial luciferase-like"/>
    <property type="match status" value="1"/>
</dbReference>
<organism evidence="3 4">
    <name type="scientific">Pseudonocardia autotrophica</name>
    <name type="common">Amycolata autotrophica</name>
    <name type="synonym">Nocardia autotrophica</name>
    <dbReference type="NCBI Taxonomy" id="2074"/>
    <lineage>
        <taxon>Bacteria</taxon>
        <taxon>Bacillati</taxon>
        <taxon>Actinomycetota</taxon>
        <taxon>Actinomycetes</taxon>
        <taxon>Pseudonocardiales</taxon>
        <taxon>Pseudonocardiaceae</taxon>
        <taxon>Pseudonocardia</taxon>
    </lineage>
</organism>
<dbReference type="EMBL" id="MIGB01000012">
    <property type="protein sequence ID" value="OSY40579.1"/>
    <property type="molecule type" value="Genomic_DNA"/>
</dbReference>
<dbReference type="NCBIfam" id="TIGR03559">
    <property type="entry name" value="F420_Rv3520c"/>
    <property type="match status" value="1"/>
</dbReference>